<feature type="domain" description="Protein kinase" evidence="19">
    <location>
        <begin position="434"/>
        <end position="710"/>
    </location>
</feature>
<dbReference type="Pfam" id="PF07714">
    <property type="entry name" value="PK_Tyr_Ser-Thr"/>
    <property type="match status" value="1"/>
</dbReference>
<evidence type="ECO:0000256" key="10">
    <source>
        <dbReference type="ARBA" id="ARBA00022840"/>
    </source>
</evidence>
<sequence length="753" mass="83527">MYTVFSCAKATLPGQTARHVSGLLPLRSPTTAVQHHARPSSGMIAANSVYSDFNFFGIPDTAGFNMSNPSQKTSSREPFAVVADLVKSSPLNKPLMFASKALVNDDDSIYALAQCSDDLSVDGCRECLTTILADIKNCCTQWRGWRYLATSCWVRYEYTPFLKNLNGTPTVITQYSCSDSTFPSNSLAIVESNLNNLLQILTTNAQTSGFYNTTVGENKDQLYGLALCRGDLIPPTTSSGWWIWLGRLYQAASDDTIKFARGLVEQASNNPLMVAGGEEPVTSDQSSGYVLLQCTRDLNSEGCKNCLEFGLSQVGANCKPTNGWQYLSGSCTLRYEVFPFFNTSAISTPGSPPIASPQGEEEMTKNNMSSAKIASIVAPILGAVLLGPLLYYLWRRLRRKKDRGKSPFSDISNLPDTDLHLMDLVTIQAATSNFSDSNKLGEGGFGPVYKGIHGGKEIAVKRLSKNSKQGSAEFKNEVKLIAKLQHRNLVRLLACCVERDEKLIVYEFLPNGSLDAFLCDPNRRAQLDWYTRIQIISGIARGILYLHEDSRLKVIHRDLKASNVLLDNEMNPKISDFGMAKIYEVDETEVNTNRIVGTYGYMAPEYAMDGLYSEKSDVYSFGVLLLEIISGEKNGRTHFERRGQTLLRYAWQLWNEHNAVELMDSLLEGSYPTNEAMKLINIGLLCVQENSDARPTMYLVVHMLRAEEMVIRQPTEPPTFIRHRTSASNVSSNTHSSADHSINTVTESIIEPR</sequence>
<feature type="transmembrane region" description="Helical" evidence="18">
    <location>
        <begin position="373"/>
        <end position="394"/>
    </location>
</feature>
<dbReference type="InterPro" id="IPR038408">
    <property type="entry name" value="GNK2_sf"/>
</dbReference>
<keyword evidence="5 18" id="KW-0812">Transmembrane</keyword>
<keyword evidence="14" id="KW-0325">Glycoprotein</keyword>
<evidence type="ECO:0000259" key="19">
    <source>
        <dbReference type="PROSITE" id="PS50011"/>
    </source>
</evidence>
<evidence type="ECO:0000256" key="6">
    <source>
        <dbReference type="ARBA" id="ARBA00022729"/>
    </source>
</evidence>
<comment type="subcellular location">
    <subcellularLocation>
        <location evidence="1">Membrane</location>
        <topology evidence="1">Single-pass membrane protein</topology>
    </subcellularLocation>
</comment>
<dbReference type="CDD" id="cd23509">
    <property type="entry name" value="Gnk2-like"/>
    <property type="match status" value="2"/>
</dbReference>
<comment type="catalytic activity">
    <reaction evidence="16">
        <text>L-seryl-[protein] + ATP = O-phospho-L-seryl-[protein] + ADP + H(+)</text>
        <dbReference type="Rhea" id="RHEA:17989"/>
        <dbReference type="Rhea" id="RHEA-COMP:9863"/>
        <dbReference type="Rhea" id="RHEA-COMP:11604"/>
        <dbReference type="ChEBI" id="CHEBI:15378"/>
        <dbReference type="ChEBI" id="CHEBI:29999"/>
        <dbReference type="ChEBI" id="CHEBI:30616"/>
        <dbReference type="ChEBI" id="CHEBI:83421"/>
        <dbReference type="ChEBI" id="CHEBI:456216"/>
        <dbReference type="EC" id="2.7.11.1"/>
    </reaction>
</comment>
<comment type="catalytic activity">
    <reaction evidence="15">
        <text>L-threonyl-[protein] + ATP = O-phospho-L-threonyl-[protein] + ADP + H(+)</text>
        <dbReference type="Rhea" id="RHEA:46608"/>
        <dbReference type="Rhea" id="RHEA-COMP:11060"/>
        <dbReference type="Rhea" id="RHEA-COMP:11605"/>
        <dbReference type="ChEBI" id="CHEBI:15378"/>
        <dbReference type="ChEBI" id="CHEBI:30013"/>
        <dbReference type="ChEBI" id="CHEBI:30616"/>
        <dbReference type="ChEBI" id="CHEBI:61977"/>
        <dbReference type="ChEBI" id="CHEBI:456216"/>
        <dbReference type="EC" id="2.7.11.1"/>
    </reaction>
</comment>
<evidence type="ECO:0000313" key="22">
    <source>
        <dbReference type="Proteomes" id="UP000243459"/>
    </source>
</evidence>
<feature type="region of interest" description="Disordered" evidence="17">
    <location>
        <begin position="725"/>
        <end position="753"/>
    </location>
</feature>
<feature type="domain" description="Gnk2-homologous" evidence="20">
    <location>
        <begin position="234"/>
        <end position="340"/>
    </location>
</feature>
<keyword evidence="13" id="KW-1015">Disulfide bond</keyword>
<dbReference type="SUPFAM" id="SSF56112">
    <property type="entry name" value="Protein kinase-like (PK-like)"/>
    <property type="match status" value="1"/>
</dbReference>
<dbReference type="OMA" id="CLEMMDP"/>
<evidence type="ECO:0000256" key="12">
    <source>
        <dbReference type="ARBA" id="ARBA00023136"/>
    </source>
</evidence>
<evidence type="ECO:0000256" key="11">
    <source>
        <dbReference type="ARBA" id="ARBA00022989"/>
    </source>
</evidence>
<evidence type="ECO:0000256" key="14">
    <source>
        <dbReference type="ARBA" id="ARBA00023180"/>
    </source>
</evidence>
<organism evidence="21 22">
    <name type="scientific">Asparagus officinalis</name>
    <name type="common">Garden asparagus</name>
    <dbReference type="NCBI Taxonomy" id="4686"/>
    <lineage>
        <taxon>Eukaryota</taxon>
        <taxon>Viridiplantae</taxon>
        <taxon>Streptophyta</taxon>
        <taxon>Embryophyta</taxon>
        <taxon>Tracheophyta</taxon>
        <taxon>Spermatophyta</taxon>
        <taxon>Magnoliopsida</taxon>
        <taxon>Liliopsida</taxon>
        <taxon>Asparagales</taxon>
        <taxon>Asparagaceae</taxon>
        <taxon>Asparagoideae</taxon>
        <taxon>Asparagus</taxon>
    </lineage>
</organism>
<dbReference type="AlphaFoldDB" id="A0A5P1EG48"/>
<dbReference type="PANTHER" id="PTHR27002">
    <property type="entry name" value="RECEPTOR-LIKE SERINE/THREONINE-PROTEIN KINASE SD1-8"/>
    <property type="match status" value="1"/>
</dbReference>
<reference evidence="22" key="1">
    <citation type="journal article" date="2017" name="Nat. Commun.">
        <title>The asparagus genome sheds light on the origin and evolution of a young Y chromosome.</title>
        <authorList>
            <person name="Harkess A."/>
            <person name="Zhou J."/>
            <person name="Xu C."/>
            <person name="Bowers J.E."/>
            <person name="Van der Hulst R."/>
            <person name="Ayyampalayam S."/>
            <person name="Mercati F."/>
            <person name="Riccardi P."/>
            <person name="McKain M.R."/>
            <person name="Kakrana A."/>
            <person name="Tang H."/>
            <person name="Ray J."/>
            <person name="Groenendijk J."/>
            <person name="Arikit S."/>
            <person name="Mathioni S.M."/>
            <person name="Nakano M."/>
            <person name="Shan H."/>
            <person name="Telgmann-Rauber A."/>
            <person name="Kanno A."/>
            <person name="Yue Z."/>
            <person name="Chen H."/>
            <person name="Li W."/>
            <person name="Chen Y."/>
            <person name="Xu X."/>
            <person name="Zhang Y."/>
            <person name="Luo S."/>
            <person name="Chen H."/>
            <person name="Gao J."/>
            <person name="Mao Z."/>
            <person name="Pires J.C."/>
            <person name="Luo M."/>
            <person name="Kudrna D."/>
            <person name="Wing R.A."/>
            <person name="Meyers B.C."/>
            <person name="Yi K."/>
            <person name="Kong H."/>
            <person name="Lavrijsen P."/>
            <person name="Sunseri F."/>
            <person name="Falavigna A."/>
            <person name="Ye Y."/>
            <person name="Leebens-Mack J.H."/>
            <person name="Chen G."/>
        </authorList>
    </citation>
    <scope>NUCLEOTIDE SEQUENCE [LARGE SCALE GENOMIC DNA]</scope>
    <source>
        <strain evidence="22">cv. DH0086</strain>
    </source>
</reference>
<keyword evidence="3" id="KW-0723">Serine/threonine-protein kinase</keyword>
<evidence type="ECO:0000256" key="18">
    <source>
        <dbReference type="SAM" id="Phobius"/>
    </source>
</evidence>
<dbReference type="GO" id="GO:0005524">
    <property type="term" value="F:ATP binding"/>
    <property type="evidence" value="ECO:0007669"/>
    <property type="project" value="UniProtKB-KW"/>
</dbReference>
<keyword evidence="22" id="KW-1185">Reference proteome</keyword>
<evidence type="ECO:0000256" key="15">
    <source>
        <dbReference type="ARBA" id="ARBA00047899"/>
    </source>
</evidence>
<dbReference type="InterPro" id="IPR000719">
    <property type="entry name" value="Prot_kinase_dom"/>
</dbReference>
<dbReference type="FunFam" id="1.10.510.10:FF:000467">
    <property type="entry name" value="Liguleless narrow1"/>
    <property type="match status" value="1"/>
</dbReference>
<dbReference type="EC" id="2.7.11.1" evidence="2"/>
<accession>A0A5P1EG48</accession>
<dbReference type="InterPro" id="IPR002902">
    <property type="entry name" value="GNK2"/>
</dbReference>
<dbReference type="SMART" id="SM00220">
    <property type="entry name" value="S_TKc"/>
    <property type="match status" value="1"/>
</dbReference>
<dbReference type="EMBL" id="CM007387">
    <property type="protein sequence ID" value="ONK64733.1"/>
    <property type="molecule type" value="Genomic_DNA"/>
</dbReference>
<evidence type="ECO:0000256" key="8">
    <source>
        <dbReference type="ARBA" id="ARBA00022741"/>
    </source>
</evidence>
<gene>
    <name evidence="21" type="ORF">A4U43_C07F29310</name>
</gene>
<keyword evidence="6" id="KW-0732">Signal</keyword>
<dbReference type="FunFam" id="3.30.200.20:FF:000195">
    <property type="entry name" value="G-type lectin S-receptor-like serine/threonine-protein kinase"/>
    <property type="match status" value="1"/>
</dbReference>
<dbReference type="Gene3D" id="3.30.200.20">
    <property type="entry name" value="Phosphorylase Kinase, domain 1"/>
    <property type="match status" value="1"/>
</dbReference>
<evidence type="ECO:0000259" key="20">
    <source>
        <dbReference type="PROSITE" id="PS51473"/>
    </source>
</evidence>
<dbReference type="GO" id="GO:0005886">
    <property type="term" value="C:plasma membrane"/>
    <property type="evidence" value="ECO:0007669"/>
    <property type="project" value="TreeGrafter"/>
</dbReference>
<dbReference type="PANTHER" id="PTHR27002:SF804">
    <property type="entry name" value="OS02G0710500 PROTEIN"/>
    <property type="match status" value="1"/>
</dbReference>
<dbReference type="Gene3D" id="3.30.430.20">
    <property type="entry name" value="Gnk2 domain, C-X8-C-X2-C motif"/>
    <property type="match status" value="3"/>
</dbReference>
<evidence type="ECO:0000256" key="3">
    <source>
        <dbReference type="ARBA" id="ARBA00022527"/>
    </source>
</evidence>
<name>A0A5P1EG48_ASPOF</name>
<proteinExistence type="predicted"/>
<dbReference type="InterPro" id="IPR008271">
    <property type="entry name" value="Ser/Thr_kinase_AS"/>
</dbReference>
<dbReference type="PROSITE" id="PS50011">
    <property type="entry name" value="PROTEIN_KINASE_DOM"/>
    <property type="match status" value="1"/>
</dbReference>
<keyword evidence="9" id="KW-0418">Kinase</keyword>
<keyword evidence="4" id="KW-0808">Transferase</keyword>
<dbReference type="InterPro" id="IPR011009">
    <property type="entry name" value="Kinase-like_dom_sf"/>
</dbReference>
<keyword evidence="8" id="KW-0547">Nucleotide-binding</keyword>
<keyword evidence="10" id="KW-0067">ATP-binding</keyword>
<evidence type="ECO:0000256" key="16">
    <source>
        <dbReference type="ARBA" id="ARBA00048679"/>
    </source>
</evidence>
<evidence type="ECO:0000256" key="1">
    <source>
        <dbReference type="ARBA" id="ARBA00004167"/>
    </source>
</evidence>
<evidence type="ECO:0000256" key="2">
    <source>
        <dbReference type="ARBA" id="ARBA00012513"/>
    </source>
</evidence>
<evidence type="ECO:0000256" key="5">
    <source>
        <dbReference type="ARBA" id="ARBA00022692"/>
    </source>
</evidence>
<keyword evidence="12 18" id="KW-0472">Membrane</keyword>
<dbReference type="Pfam" id="PF01657">
    <property type="entry name" value="Stress-antifung"/>
    <property type="match status" value="3"/>
</dbReference>
<evidence type="ECO:0000256" key="13">
    <source>
        <dbReference type="ARBA" id="ARBA00023157"/>
    </source>
</evidence>
<keyword evidence="7" id="KW-0677">Repeat</keyword>
<protein>
    <recommendedName>
        <fullName evidence="2">non-specific serine/threonine protein kinase</fullName>
        <ecNumber evidence="2">2.7.11.1</ecNumber>
    </recommendedName>
</protein>
<evidence type="ECO:0000256" key="17">
    <source>
        <dbReference type="SAM" id="MobiDB-lite"/>
    </source>
</evidence>
<feature type="domain" description="Gnk2-homologous" evidence="20">
    <location>
        <begin position="54"/>
        <end position="161"/>
    </location>
</feature>
<dbReference type="PROSITE" id="PS00108">
    <property type="entry name" value="PROTEIN_KINASE_ST"/>
    <property type="match status" value="1"/>
</dbReference>
<dbReference type="InterPro" id="IPR001245">
    <property type="entry name" value="Ser-Thr/Tyr_kinase_cat_dom"/>
</dbReference>
<keyword evidence="11 18" id="KW-1133">Transmembrane helix</keyword>
<dbReference type="PROSITE" id="PS51473">
    <property type="entry name" value="GNK2"/>
    <property type="match status" value="2"/>
</dbReference>
<dbReference type="Gene3D" id="1.10.510.10">
    <property type="entry name" value="Transferase(Phosphotransferase) domain 1"/>
    <property type="match status" value="1"/>
</dbReference>
<evidence type="ECO:0000313" key="21">
    <source>
        <dbReference type="EMBL" id="ONK64733.1"/>
    </source>
</evidence>
<dbReference type="GO" id="GO:0004674">
    <property type="term" value="F:protein serine/threonine kinase activity"/>
    <property type="evidence" value="ECO:0007669"/>
    <property type="project" value="UniProtKB-KW"/>
</dbReference>
<evidence type="ECO:0000256" key="4">
    <source>
        <dbReference type="ARBA" id="ARBA00022679"/>
    </source>
</evidence>
<feature type="compositionally biased region" description="Low complexity" evidence="17">
    <location>
        <begin position="726"/>
        <end position="736"/>
    </location>
</feature>
<dbReference type="Proteomes" id="UP000243459">
    <property type="component" value="Chromosome 7"/>
</dbReference>
<dbReference type="Gramene" id="ONK64733">
    <property type="protein sequence ID" value="ONK64733"/>
    <property type="gene ID" value="A4U43_C07F29310"/>
</dbReference>
<dbReference type="CDD" id="cd14066">
    <property type="entry name" value="STKc_IRAK"/>
    <property type="match status" value="1"/>
</dbReference>
<evidence type="ECO:0000256" key="7">
    <source>
        <dbReference type="ARBA" id="ARBA00022737"/>
    </source>
</evidence>
<evidence type="ECO:0000256" key="9">
    <source>
        <dbReference type="ARBA" id="ARBA00022777"/>
    </source>
</evidence>